<organism evidence="1 2">
    <name type="scientific">Coprinellus micaceus</name>
    <name type="common">Glistening ink-cap mushroom</name>
    <name type="synonym">Coprinus micaceus</name>
    <dbReference type="NCBI Taxonomy" id="71717"/>
    <lineage>
        <taxon>Eukaryota</taxon>
        <taxon>Fungi</taxon>
        <taxon>Dikarya</taxon>
        <taxon>Basidiomycota</taxon>
        <taxon>Agaricomycotina</taxon>
        <taxon>Agaricomycetes</taxon>
        <taxon>Agaricomycetidae</taxon>
        <taxon>Agaricales</taxon>
        <taxon>Agaricineae</taxon>
        <taxon>Psathyrellaceae</taxon>
        <taxon>Coprinellus</taxon>
    </lineage>
</organism>
<evidence type="ECO:0000313" key="2">
    <source>
        <dbReference type="Proteomes" id="UP000298030"/>
    </source>
</evidence>
<sequence length="73" mass="8348">MSFSKRRRGLDDQTPRYPTLSLCLYGGPEIQCYGWLARRHGHQQFASRLPVGMCIISSRNCSGSREIPYRNGN</sequence>
<evidence type="ECO:0000313" key="1">
    <source>
        <dbReference type="EMBL" id="TEB21499.1"/>
    </source>
</evidence>
<gene>
    <name evidence="1" type="ORF">FA13DRAFT_101608</name>
</gene>
<comment type="caution">
    <text evidence="1">The sequence shown here is derived from an EMBL/GenBank/DDBJ whole genome shotgun (WGS) entry which is preliminary data.</text>
</comment>
<dbReference type="EMBL" id="QPFP01000109">
    <property type="protein sequence ID" value="TEB21499.1"/>
    <property type="molecule type" value="Genomic_DNA"/>
</dbReference>
<reference evidence="1 2" key="1">
    <citation type="journal article" date="2019" name="Nat. Ecol. Evol.">
        <title>Megaphylogeny resolves global patterns of mushroom evolution.</title>
        <authorList>
            <person name="Varga T."/>
            <person name="Krizsan K."/>
            <person name="Foldi C."/>
            <person name="Dima B."/>
            <person name="Sanchez-Garcia M."/>
            <person name="Sanchez-Ramirez S."/>
            <person name="Szollosi G.J."/>
            <person name="Szarkandi J.G."/>
            <person name="Papp V."/>
            <person name="Albert L."/>
            <person name="Andreopoulos W."/>
            <person name="Angelini C."/>
            <person name="Antonin V."/>
            <person name="Barry K.W."/>
            <person name="Bougher N.L."/>
            <person name="Buchanan P."/>
            <person name="Buyck B."/>
            <person name="Bense V."/>
            <person name="Catcheside P."/>
            <person name="Chovatia M."/>
            <person name="Cooper J."/>
            <person name="Damon W."/>
            <person name="Desjardin D."/>
            <person name="Finy P."/>
            <person name="Geml J."/>
            <person name="Haridas S."/>
            <person name="Hughes K."/>
            <person name="Justo A."/>
            <person name="Karasinski D."/>
            <person name="Kautmanova I."/>
            <person name="Kiss B."/>
            <person name="Kocsube S."/>
            <person name="Kotiranta H."/>
            <person name="LaButti K.M."/>
            <person name="Lechner B.E."/>
            <person name="Liimatainen K."/>
            <person name="Lipzen A."/>
            <person name="Lukacs Z."/>
            <person name="Mihaltcheva S."/>
            <person name="Morgado L.N."/>
            <person name="Niskanen T."/>
            <person name="Noordeloos M.E."/>
            <person name="Ohm R.A."/>
            <person name="Ortiz-Santana B."/>
            <person name="Ovrebo C."/>
            <person name="Racz N."/>
            <person name="Riley R."/>
            <person name="Savchenko A."/>
            <person name="Shiryaev A."/>
            <person name="Soop K."/>
            <person name="Spirin V."/>
            <person name="Szebenyi C."/>
            <person name="Tomsovsky M."/>
            <person name="Tulloss R.E."/>
            <person name="Uehling J."/>
            <person name="Grigoriev I.V."/>
            <person name="Vagvolgyi C."/>
            <person name="Papp T."/>
            <person name="Martin F.M."/>
            <person name="Miettinen O."/>
            <person name="Hibbett D.S."/>
            <person name="Nagy L.G."/>
        </authorList>
    </citation>
    <scope>NUCLEOTIDE SEQUENCE [LARGE SCALE GENOMIC DNA]</scope>
    <source>
        <strain evidence="1 2">FP101781</strain>
    </source>
</reference>
<proteinExistence type="predicted"/>
<protein>
    <submittedName>
        <fullName evidence="1">Uncharacterized protein</fullName>
    </submittedName>
</protein>
<keyword evidence="2" id="KW-1185">Reference proteome</keyword>
<accession>A0A4Y7SJU4</accession>
<dbReference type="Proteomes" id="UP000298030">
    <property type="component" value="Unassembled WGS sequence"/>
</dbReference>
<name>A0A4Y7SJU4_COPMI</name>
<dbReference type="AlphaFoldDB" id="A0A4Y7SJU4"/>